<dbReference type="Pfam" id="PF24804">
    <property type="entry name" value="DUF7705"/>
    <property type="match status" value="1"/>
</dbReference>
<dbReference type="EMBL" id="GL377596">
    <property type="protein sequence ID" value="EFJ22334.1"/>
    <property type="molecule type" value="Genomic_DNA"/>
</dbReference>
<feature type="chain" id="PRO_5003122280" description="DUF7705 domain-containing protein" evidence="1">
    <location>
        <begin position="20"/>
        <end position="515"/>
    </location>
</feature>
<evidence type="ECO:0000313" key="3">
    <source>
        <dbReference type="EMBL" id="EFJ22334.1"/>
    </source>
</evidence>
<keyword evidence="4" id="KW-1185">Reference proteome</keyword>
<keyword evidence="1" id="KW-0732">Signal</keyword>
<dbReference type="Proteomes" id="UP000001514">
    <property type="component" value="Unassembled WGS sequence"/>
</dbReference>
<dbReference type="InParanoid" id="D8RZP5"/>
<feature type="domain" description="DUF7705" evidence="2">
    <location>
        <begin position="26"/>
        <end position="511"/>
    </location>
</feature>
<dbReference type="PANTHER" id="PTHR33916:SF1">
    <property type="entry name" value="EXPANSIN-LIKE EG45 DOMAIN-CONTAINING PROTEIN"/>
    <property type="match status" value="1"/>
</dbReference>
<feature type="signal peptide" evidence="1">
    <location>
        <begin position="1"/>
        <end position="19"/>
    </location>
</feature>
<sequence length="515" mass="57426">MTTFAAALGAAIFFQAATAVTGGYESALGDPGMRSPNSRVLLEGWNFCNGAENIGSGQPSPRWADCTDKVCKPGNVCSPYSFVSNNDNQLRTGDIFPNRAFKSYQNPDLYAVEKEKFLASLCQVSDFSNHHPWYFWNSMLKNGNFDMSSGLCPATSKASSLQVHTQLTRPFKKIVNAFPCFGDGCMNQPVVVHEQSTIQRNCSSHGCVDDLKGRFYGTYDLNRSPENVTAGMSFFSVAWEKNISSGSWIFKHRLQVSKNYPWLMLYLRADATSGLSGGYPWDTRGIMTRVPESPNFKVVVTLNVTKGGGPQSLFYLLDIGGCWKNNGQPCDGDVKTDVTRYSEMIINPETTNWCTPSRLDLCPPYHVTSTGTIVYRNDTVNFPYSAYHLYCSPTNAEFPEHPFSVCDPYSNPQPQELVQILPHPEWAVNGYPSRKGEGWIGDARTWTLDAGALSSRLYFYQASLFLSFFFIDPGSFPARRVWPSIDIGTEIYISSSEELAEWTVTDFDVLVPVRL</sequence>
<dbReference type="InterPro" id="IPR056122">
    <property type="entry name" value="DUF7705"/>
</dbReference>
<dbReference type="FunCoup" id="D8RZP5">
    <property type="interactions" value="179"/>
</dbReference>
<evidence type="ECO:0000256" key="1">
    <source>
        <dbReference type="SAM" id="SignalP"/>
    </source>
</evidence>
<gene>
    <name evidence="3" type="ORF">SELMODRAFT_105255</name>
</gene>
<proteinExistence type="predicted"/>
<organism evidence="4">
    <name type="scientific">Selaginella moellendorffii</name>
    <name type="common">Spikemoss</name>
    <dbReference type="NCBI Taxonomy" id="88036"/>
    <lineage>
        <taxon>Eukaryota</taxon>
        <taxon>Viridiplantae</taxon>
        <taxon>Streptophyta</taxon>
        <taxon>Embryophyta</taxon>
        <taxon>Tracheophyta</taxon>
        <taxon>Lycopodiopsida</taxon>
        <taxon>Selaginellales</taxon>
        <taxon>Selaginellaceae</taxon>
        <taxon>Selaginella</taxon>
    </lineage>
</organism>
<accession>D8RZP5</accession>
<dbReference type="STRING" id="88036.D8RZP5"/>
<dbReference type="Gramene" id="EFJ22334">
    <property type="protein sequence ID" value="EFJ22334"/>
    <property type="gene ID" value="SELMODRAFT_105255"/>
</dbReference>
<evidence type="ECO:0000259" key="2">
    <source>
        <dbReference type="Pfam" id="PF24804"/>
    </source>
</evidence>
<reference evidence="3 4" key="1">
    <citation type="journal article" date="2011" name="Science">
        <title>The Selaginella genome identifies genetic changes associated with the evolution of vascular plants.</title>
        <authorList>
            <person name="Banks J.A."/>
            <person name="Nishiyama T."/>
            <person name="Hasebe M."/>
            <person name="Bowman J.L."/>
            <person name="Gribskov M."/>
            <person name="dePamphilis C."/>
            <person name="Albert V.A."/>
            <person name="Aono N."/>
            <person name="Aoyama T."/>
            <person name="Ambrose B.A."/>
            <person name="Ashton N.W."/>
            <person name="Axtell M.J."/>
            <person name="Barker E."/>
            <person name="Barker M.S."/>
            <person name="Bennetzen J.L."/>
            <person name="Bonawitz N.D."/>
            <person name="Chapple C."/>
            <person name="Cheng C."/>
            <person name="Correa L.G."/>
            <person name="Dacre M."/>
            <person name="DeBarry J."/>
            <person name="Dreyer I."/>
            <person name="Elias M."/>
            <person name="Engstrom E.M."/>
            <person name="Estelle M."/>
            <person name="Feng L."/>
            <person name="Finet C."/>
            <person name="Floyd S.K."/>
            <person name="Frommer W.B."/>
            <person name="Fujita T."/>
            <person name="Gramzow L."/>
            <person name="Gutensohn M."/>
            <person name="Harholt J."/>
            <person name="Hattori M."/>
            <person name="Heyl A."/>
            <person name="Hirai T."/>
            <person name="Hiwatashi Y."/>
            <person name="Ishikawa M."/>
            <person name="Iwata M."/>
            <person name="Karol K.G."/>
            <person name="Koehler B."/>
            <person name="Kolukisaoglu U."/>
            <person name="Kubo M."/>
            <person name="Kurata T."/>
            <person name="Lalonde S."/>
            <person name="Li K."/>
            <person name="Li Y."/>
            <person name="Litt A."/>
            <person name="Lyons E."/>
            <person name="Manning G."/>
            <person name="Maruyama T."/>
            <person name="Michael T.P."/>
            <person name="Mikami K."/>
            <person name="Miyazaki S."/>
            <person name="Morinaga S."/>
            <person name="Murata T."/>
            <person name="Mueller-Roeber B."/>
            <person name="Nelson D.R."/>
            <person name="Obara M."/>
            <person name="Oguri Y."/>
            <person name="Olmstead R.G."/>
            <person name="Onodera N."/>
            <person name="Petersen B.L."/>
            <person name="Pils B."/>
            <person name="Prigge M."/>
            <person name="Rensing S.A."/>
            <person name="Riano-Pachon D.M."/>
            <person name="Roberts A.W."/>
            <person name="Sato Y."/>
            <person name="Scheller H.V."/>
            <person name="Schulz B."/>
            <person name="Schulz C."/>
            <person name="Shakirov E.V."/>
            <person name="Shibagaki N."/>
            <person name="Shinohara N."/>
            <person name="Shippen D.E."/>
            <person name="Soerensen I."/>
            <person name="Sotooka R."/>
            <person name="Sugimoto N."/>
            <person name="Sugita M."/>
            <person name="Sumikawa N."/>
            <person name="Tanurdzic M."/>
            <person name="Theissen G."/>
            <person name="Ulvskov P."/>
            <person name="Wakazuki S."/>
            <person name="Weng J.K."/>
            <person name="Willats W.W."/>
            <person name="Wipf D."/>
            <person name="Wolf P.G."/>
            <person name="Yang L."/>
            <person name="Zimmer A.D."/>
            <person name="Zhu Q."/>
            <person name="Mitros T."/>
            <person name="Hellsten U."/>
            <person name="Loque D."/>
            <person name="Otillar R."/>
            <person name="Salamov A."/>
            <person name="Schmutz J."/>
            <person name="Shapiro H."/>
            <person name="Lindquist E."/>
            <person name="Lucas S."/>
            <person name="Rokhsar D."/>
            <person name="Grigoriev I.V."/>
        </authorList>
    </citation>
    <scope>NUCLEOTIDE SEQUENCE [LARGE SCALE GENOMIC DNA]</scope>
</reference>
<dbReference type="OMA" id="ITNWCKP"/>
<dbReference type="KEGG" id="smo:SELMODRAFT_105255"/>
<dbReference type="eggNOG" id="ENOG502QRBU">
    <property type="taxonomic scope" value="Eukaryota"/>
</dbReference>
<dbReference type="HOGENOM" id="CLU_023652_0_0_1"/>
<protein>
    <recommendedName>
        <fullName evidence="2">DUF7705 domain-containing protein</fullName>
    </recommendedName>
</protein>
<dbReference type="AlphaFoldDB" id="D8RZP5"/>
<name>D8RZP5_SELML</name>
<dbReference type="PANTHER" id="PTHR33916">
    <property type="entry name" value="EXPANSIN-LIKE EG45 DOMAIN-CONTAINING PROTEIN"/>
    <property type="match status" value="1"/>
</dbReference>
<evidence type="ECO:0000313" key="4">
    <source>
        <dbReference type="Proteomes" id="UP000001514"/>
    </source>
</evidence>